<dbReference type="AlphaFoldDB" id="A0A172XWT5"/>
<gene>
    <name evidence="1" type="ORF">A0O34_13735</name>
</gene>
<protein>
    <submittedName>
        <fullName evidence="1">Uncharacterized protein</fullName>
    </submittedName>
</protein>
<keyword evidence="2" id="KW-1185">Reference proteome</keyword>
<name>A0A172XWT5_9FLAO</name>
<dbReference type="EMBL" id="CP015199">
    <property type="protein sequence ID" value="ANF51499.1"/>
    <property type="molecule type" value="Genomic_DNA"/>
</dbReference>
<proteinExistence type="predicted"/>
<dbReference type="KEGG" id="chh:A0O34_13735"/>
<dbReference type="Proteomes" id="UP000077824">
    <property type="component" value="Chromosome"/>
</dbReference>
<organism evidence="1 2">
    <name type="scientific">Chryseobacterium glaciei</name>
    <dbReference type="NCBI Taxonomy" id="1685010"/>
    <lineage>
        <taxon>Bacteria</taxon>
        <taxon>Pseudomonadati</taxon>
        <taxon>Bacteroidota</taxon>
        <taxon>Flavobacteriia</taxon>
        <taxon>Flavobacteriales</taxon>
        <taxon>Weeksellaceae</taxon>
        <taxon>Chryseobacterium group</taxon>
        <taxon>Chryseobacterium</taxon>
    </lineage>
</organism>
<sequence length="167" mass="18731">MAHLVIFNNSTKYVYHGQIAAGDFTGSNCALTVKNFDPSVVKANLGEELRYEDFKGQMNSSIYPVNMWEINDGVVPPYTVYPWDPILSYDMPNITKWAFTEFDLIDPNTGNTAYTGQLQSPAYPCASYPNHITTIGLPTNVYMEWIYMTDPIPGNTNTINAVIINDL</sequence>
<accession>A0A172XWT5</accession>
<evidence type="ECO:0000313" key="2">
    <source>
        <dbReference type="Proteomes" id="UP000077824"/>
    </source>
</evidence>
<evidence type="ECO:0000313" key="1">
    <source>
        <dbReference type="EMBL" id="ANF51499.1"/>
    </source>
</evidence>
<reference evidence="1 2" key="1">
    <citation type="submission" date="2016-04" db="EMBL/GenBank/DDBJ databases">
        <title>Complete Genome Sequence of Chryseobacterium sp. IHBB 10212.</title>
        <authorList>
            <person name="Pal M."/>
            <person name="Swarnkar M.K."/>
            <person name="Kaushal K."/>
            <person name="Chhibber S."/>
            <person name="Singh A.K."/>
            <person name="Gulati A."/>
        </authorList>
    </citation>
    <scope>NUCLEOTIDE SEQUENCE [LARGE SCALE GENOMIC DNA]</scope>
    <source>
        <strain evidence="1 2">IHBB 10212</strain>
    </source>
</reference>